<dbReference type="EMBL" id="MHKD01000019">
    <property type="protein sequence ID" value="OGY83686.1"/>
    <property type="molecule type" value="Genomic_DNA"/>
</dbReference>
<accession>A0A1G2B4P6</accession>
<name>A0A1G2B4P6_9BACT</name>
<evidence type="ECO:0000313" key="2">
    <source>
        <dbReference type="Proteomes" id="UP000176952"/>
    </source>
</evidence>
<organism evidence="1 2">
    <name type="scientific">Candidatus Kerfeldbacteria bacterium RIFCSPHIGHO2_12_FULL_48_17</name>
    <dbReference type="NCBI Taxonomy" id="1798542"/>
    <lineage>
        <taxon>Bacteria</taxon>
        <taxon>Candidatus Kerfeldiibacteriota</taxon>
    </lineage>
</organism>
<dbReference type="AlphaFoldDB" id="A0A1G2B4P6"/>
<comment type="caution">
    <text evidence="1">The sequence shown here is derived from an EMBL/GenBank/DDBJ whole genome shotgun (WGS) entry which is preliminary data.</text>
</comment>
<dbReference type="STRING" id="1798542.A3F54_04860"/>
<evidence type="ECO:0000313" key="1">
    <source>
        <dbReference type="EMBL" id="OGY83686.1"/>
    </source>
</evidence>
<dbReference type="Proteomes" id="UP000176952">
    <property type="component" value="Unassembled WGS sequence"/>
</dbReference>
<gene>
    <name evidence="1" type="ORF">A3F54_04860</name>
</gene>
<proteinExistence type="predicted"/>
<evidence type="ECO:0008006" key="3">
    <source>
        <dbReference type="Google" id="ProtNLM"/>
    </source>
</evidence>
<reference evidence="1 2" key="1">
    <citation type="journal article" date="2016" name="Nat. Commun.">
        <title>Thousands of microbial genomes shed light on interconnected biogeochemical processes in an aquifer system.</title>
        <authorList>
            <person name="Anantharaman K."/>
            <person name="Brown C.T."/>
            <person name="Hug L.A."/>
            <person name="Sharon I."/>
            <person name="Castelle C.J."/>
            <person name="Probst A.J."/>
            <person name="Thomas B.C."/>
            <person name="Singh A."/>
            <person name="Wilkins M.J."/>
            <person name="Karaoz U."/>
            <person name="Brodie E.L."/>
            <person name="Williams K.H."/>
            <person name="Hubbard S.S."/>
            <person name="Banfield J.F."/>
        </authorList>
    </citation>
    <scope>NUCLEOTIDE SEQUENCE [LARGE SCALE GENOMIC DNA]</scope>
</reference>
<protein>
    <recommendedName>
        <fullName evidence="3">30S ribosomal protein S21</fullName>
    </recommendedName>
</protein>
<sequence length="91" mass="10896">MIDVKKKEGESNEALLRRFSRKVQSSGVLLRVKKGRFLQKTKSKNLLREQAIRRTLVREQKDYLRRIGKLEETTDRFGRTKSKTKIHLKRR</sequence>